<feature type="compositionally biased region" description="Low complexity" evidence="1">
    <location>
        <begin position="388"/>
        <end position="402"/>
    </location>
</feature>
<evidence type="ECO:0000313" key="2">
    <source>
        <dbReference type="EMBL" id="EME42849.1"/>
    </source>
</evidence>
<reference evidence="3" key="1">
    <citation type="journal article" date="2012" name="PLoS Genet.">
        <title>The genomes of the fungal plant pathogens Cladosporium fulvum and Dothistroma septosporum reveal adaptation to different hosts and lifestyles but also signatures of common ancestry.</title>
        <authorList>
            <person name="de Wit P.J.G.M."/>
            <person name="van der Burgt A."/>
            <person name="Oekmen B."/>
            <person name="Stergiopoulos I."/>
            <person name="Abd-Elsalam K.A."/>
            <person name="Aerts A.L."/>
            <person name="Bahkali A.H."/>
            <person name="Beenen H.G."/>
            <person name="Chettri P."/>
            <person name="Cox M.P."/>
            <person name="Datema E."/>
            <person name="de Vries R.P."/>
            <person name="Dhillon B."/>
            <person name="Ganley A.R."/>
            <person name="Griffiths S.A."/>
            <person name="Guo Y."/>
            <person name="Hamelin R.C."/>
            <person name="Henrissat B."/>
            <person name="Kabir M.S."/>
            <person name="Jashni M.K."/>
            <person name="Kema G."/>
            <person name="Klaubauf S."/>
            <person name="Lapidus A."/>
            <person name="Levasseur A."/>
            <person name="Lindquist E."/>
            <person name="Mehrabi R."/>
            <person name="Ohm R.A."/>
            <person name="Owen T.J."/>
            <person name="Salamov A."/>
            <person name="Schwelm A."/>
            <person name="Schijlen E."/>
            <person name="Sun H."/>
            <person name="van den Burg H.A."/>
            <person name="van Ham R.C.H.J."/>
            <person name="Zhang S."/>
            <person name="Goodwin S.B."/>
            <person name="Grigoriev I.V."/>
            <person name="Collemare J."/>
            <person name="Bradshaw R.E."/>
        </authorList>
    </citation>
    <scope>NUCLEOTIDE SEQUENCE [LARGE SCALE GENOMIC DNA]</scope>
    <source>
        <strain evidence="3">NZE10 / CBS 128990</strain>
    </source>
</reference>
<accession>M2Y3F0</accession>
<dbReference type="OrthoDB" id="3649524at2759"/>
<protein>
    <submittedName>
        <fullName evidence="2">Uncharacterized protein</fullName>
    </submittedName>
</protein>
<evidence type="ECO:0000313" key="3">
    <source>
        <dbReference type="Proteomes" id="UP000016933"/>
    </source>
</evidence>
<dbReference type="HOGENOM" id="CLU_594505_0_0_1"/>
<feature type="region of interest" description="Disordered" evidence="1">
    <location>
        <begin position="379"/>
        <end position="415"/>
    </location>
</feature>
<feature type="region of interest" description="Disordered" evidence="1">
    <location>
        <begin position="162"/>
        <end position="197"/>
    </location>
</feature>
<dbReference type="EMBL" id="KB446540">
    <property type="protein sequence ID" value="EME42849.1"/>
    <property type="molecule type" value="Genomic_DNA"/>
</dbReference>
<dbReference type="AlphaFoldDB" id="M2Y3F0"/>
<sequence>MGPTISGQPNTIVTLDTTFTSPTVYIAISGSYIYQSNSQNISDFKILIFPQTAASVSSLRGMIGGGFESQAYPFNYADLNSPVPAAAYRGQPKCFTYADYFGTITTVYRASDGSIDTTTSVGLANVALLNLCSTTYKDYNPASSIPPELTSLFIAEANAAKAPAKGNSQSDPDTSPTNGAITTGPDDQQVTAVNDPSNGGVVVSGTTIAHEQSANGAGIGSVAAQTGGSVVNVQSQWFSALAAPTPSAANGAVGRGGNGQAATVLHQGGGSVIIGSVIPPVGATSSIAGIGNVVAQSDGVVVNGASTIPFSAVQGGASYAPADPASDVISIGNQRITAAPNGGFVVALDQTLTPGEQVTVSGTMYPLESGGSAIVVNGGTGSVQHGGTSTSPSAATTTTTAPERGGSSMPSSGNGDVARQTFWAVLQRGSSTSLGMVLAPLPGLAMTSSGNRERQHMFAW</sequence>
<organism evidence="2 3">
    <name type="scientific">Dothistroma septosporum (strain NZE10 / CBS 128990)</name>
    <name type="common">Red band needle blight fungus</name>
    <name type="synonym">Mycosphaerella pini</name>
    <dbReference type="NCBI Taxonomy" id="675120"/>
    <lineage>
        <taxon>Eukaryota</taxon>
        <taxon>Fungi</taxon>
        <taxon>Dikarya</taxon>
        <taxon>Ascomycota</taxon>
        <taxon>Pezizomycotina</taxon>
        <taxon>Dothideomycetes</taxon>
        <taxon>Dothideomycetidae</taxon>
        <taxon>Mycosphaerellales</taxon>
        <taxon>Mycosphaerellaceae</taxon>
        <taxon>Dothistroma</taxon>
    </lineage>
</organism>
<evidence type="ECO:0000256" key="1">
    <source>
        <dbReference type="SAM" id="MobiDB-lite"/>
    </source>
</evidence>
<feature type="compositionally biased region" description="Polar residues" evidence="1">
    <location>
        <begin position="166"/>
        <end position="197"/>
    </location>
</feature>
<gene>
    <name evidence="2" type="ORF">DOTSEDRAFT_24864</name>
</gene>
<dbReference type="Proteomes" id="UP000016933">
    <property type="component" value="Unassembled WGS sequence"/>
</dbReference>
<reference evidence="2 3" key="2">
    <citation type="journal article" date="2012" name="PLoS Pathog.">
        <title>Diverse lifestyles and strategies of plant pathogenesis encoded in the genomes of eighteen Dothideomycetes fungi.</title>
        <authorList>
            <person name="Ohm R.A."/>
            <person name="Feau N."/>
            <person name="Henrissat B."/>
            <person name="Schoch C.L."/>
            <person name="Horwitz B.A."/>
            <person name="Barry K.W."/>
            <person name="Condon B.J."/>
            <person name="Copeland A.C."/>
            <person name="Dhillon B."/>
            <person name="Glaser F."/>
            <person name="Hesse C.N."/>
            <person name="Kosti I."/>
            <person name="LaButti K."/>
            <person name="Lindquist E.A."/>
            <person name="Lucas S."/>
            <person name="Salamov A.A."/>
            <person name="Bradshaw R.E."/>
            <person name="Ciuffetti L."/>
            <person name="Hamelin R.C."/>
            <person name="Kema G.H.J."/>
            <person name="Lawrence C."/>
            <person name="Scott J.A."/>
            <person name="Spatafora J.W."/>
            <person name="Turgeon B.G."/>
            <person name="de Wit P.J.G.M."/>
            <person name="Zhong S."/>
            <person name="Goodwin S.B."/>
            <person name="Grigoriev I.V."/>
        </authorList>
    </citation>
    <scope>NUCLEOTIDE SEQUENCE [LARGE SCALE GENOMIC DNA]</scope>
    <source>
        <strain evidence="3">NZE10 / CBS 128990</strain>
    </source>
</reference>
<name>M2Y3F0_DOTSN</name>
<keyword evidence="3" id="KW-1185">Reference proteome</keyword>
<proteinExistence type="predicted"/>